<gene>
    <name evidence="1" type="ORF">GYA27_01360</name>
</gene>
<name>A0A7X9DJW5_UNCKA</name>
<protein>
    <submittedName>
        <fullName evidence="1">Uncharacterized protein</fullName>
    </submittedName>
</protein>
<accession>A0A7X9DJW5</accession>
<evidence type="ECO:0000313" key="1">
    <source>
        <dbReference type="EMBL" id="NMB69836.1"/>
    </source>
</evidence>
<proteinExistence type="predicted"/>
<comment type="caution">
    <text evidence="1">The sequence shown here is derived from an EMBL/GenBank/DDBJ whole genome shotgun (WGS) entry which is preliminary data.</text>
</comment>
<dbReference type="Proteomes" id="UP000526033">
    <property type="component" value="Unassembled WGS sequence"/>
</dbReference>
<sequence>MRDAFYTRANGAVKCKEVEDGYATITSYGKYSLTTYFPDLDSMAEYLYYTAADESDSFISIRSELESFFVKNAE</sequence>
<evidence type="ECO:0000313" key="2">
    <source>
        <dbReference type="Proteomes" id="UP000526033"/>
    </source>
</evidence>
<dbReference type="AlphaFoldDB" id="A0A7X9DJW5"/>
<organism evidence="1 2">
    <name type="scientific">candidate division WWE3 bacterium</name>
    <dbReference type="NCBI Taxonomy" id="2053526"/>
    <lineage>
        <taxon>Bacteria</taxon>
        <taxon>Katanobacteria</taxon>
    </lineage>
</organism>
<dbReference type="EMBL" id="JAAZNL010000013">
    <property type="protein sequence ID" value="NMB69836.1"/>
    <property type="molecule type" value="Genomic_DNA"/>
</dbReference>
<reference evidence="1 2" key="1">
    <citation type="journal article" date="2020" name="Biotechnol. Biofuels">
        <title>New insights from the biogas microbiome by comprehensive genome-resolved metagenomics of nearly 1600 species originating from multiple anaerobic digesters.</title>
        <authorList>
            <person name="Campanaro S."/>
            <person name="Treu L."/>
            <person name="Rodriguez-R L.M."/>
            <person name="Kovalovszki A."/>
            <person name="Ziels R.M."/>
            <person name="Maus I."/>
            <person name="Zhu X."/>
            <person name="Kougias P.G."/>
            <person name="Basile A."/>
            <person name="Luo G."/>
            <person name="Schluter A."/>
            <person name="Konstantinidis K.T."/>
            <person name="Angelidaki I."/>
        </authorList>
    </citation>
    <scope>NUCLEOTIDE SEQUENCE [LARGE SCALE GENOMIC DNA]</scope>
    <source>
        <strain evidence="1">AS27yjCOA_165</strain>
    </source>
</reference>